<feature type="transmembrane region" description="Helical" evidence="1">
    <location>
        <begin position="57"/>
        <end position="82"/>
    </location>
</feature>
<feature type="transmembrane region" description="Helical" evidence="1">
    <location>
        <begin position="94"/>
        <end position="115"/>
    </location>
</feature>
<dbReference type="InterPro" id="IPR050553">
    <property type="entry name" value="Thioredoxin_ResA/DsbE_sf"/>
</dbReference>
<keyword evidence="4" id="KW-1185">Reference proteome</keyword>
<evidence type="ECO:0000313" key="3">
    <source>
        <dbReference type="EMBL" id="MBZ5714490.1"/>
    </source>
</evidence>
<reference evidence="3" key="1">
    <citation type="submission" date="2021-08" db="EMBL/GenBank/DDBJ databases">
        <authorList>
            <person name="Stevens D.C."/>
        </authorList>
    </citation>
    <scope>NUCLEOTIDE SEQUENCE</scope>
    <source>
        <strain evidence="3">DSM 53165</strain>
    </source>
</reference>
<feature type="transmembrane region" description="Helical" evidence="1">
    <location>
        <begin position="127"/>
        <end position="144"/>
    </location>
</feature>
<accession>A0ABS7U2C0</accession>
<protein>
    <submittedName>
        <fullName evidence="3">TlpA family protein disulfide reductase</fullName>
    </submittedName>
</protein>
<keyword evidence="1" id="KW-0812">Transmembrane</keyword>
<comment type="caution">
    <text evidence="3">The sequence shown here is derived from an EMBL/GenBank/DDBJ whole genome shotgun (WGS) entry which is preliminary data.</text>
</comment>
<dbReference type="EMBL" id="JAIRAU010000048">
    <property type="protein sequence ID" value="MBZ5714490.1"/>
    <property type="molecule type" value="Genomic_DNA"/>
</dbReference>
<evidence type="ECO:0000256" key="1">
    <source>
        <dbReference type="SAM" id="Phobius"/>
    </source>
</evidence>
<organism evidence="3 4">
    <name type="scientific">Nannocystis pusilla</name>
    <dbReference type="NCBI Taxonomy" id="889268"/>
    <lineage>
        <taxon>Bacteria</taxon>
        <taxon>Pseudomonadati</taxon>
        <taxon>Myxococcota</taxon>
        <taxon>Polyangia</taxon>
        <taxon>Nannocystales</taxon>
        <taxon>Nannocystaceae</taxon>
        <taxon>Nannocystis</taxon>
    </lineage>
</organism>
<keyword evidence="1" id="KW-1133">Transmembrane helix</keyword>
<dbReference type="PROSITE" id="PS51352">
    <property type="entry name" value="THIOREDOXIN_2"/>
    <property type="match status" value="1"/>
</dbReference>
<feature type="transmembrane region" description="Helical" evidence="1">
    <location>
        <begin position="164"/>
        <end position="182"/>
    </location>
</feature>
<evidence type="ECO:0000313" key="4">
    <source>
        <dbReference type="Proteomes" id="UP001139031"/>
    </source>
</evidence>
<feature type="transmembrane region" description="Helical" evidence="1">
    <location>
        <begin position="34"/>
        <end position="50"/>
    </location>
</feature>
<dbReference type="RefSeq" id="WP_224196224.1">
    <property type="nucleotide sequence ID" value="NZ_JAIRAU010000048.1"/>
</dbReference>
<dbReference type="Proteomes" id="UP001139031">
    <property type="component" value="Unassembled WGS sequence"/>
</dbReference>
<dbReference type="InterPro" id="IPR036249">
    <property type="entry name" value="Thioredoxin-like_sf"/>
</dbReference>
<dbReference type="InterPro" id="IPR000866">
    <property type="entry name" value="AhpC/TSA"/>
</dbReference>
<dbReference type="Gene3D" id="3.40.30.10">
    <property type="entry name" value="Glutaredoxin"/>
    <property type="match status" value="1"/>
</dbReference>
<dbReference type="PANTHER" id="PTHR42852">
    <property type="entry name" value="THIOL:DISULFIDE INTERCHANGE PROTEIN DSBE"/>
    <property type="match status" value="1"/>
</dbReference>
<name>A0ABS7U2C0_9BACT</name>
<dbReference type="InterPro" id="IPR013766">
    <property type="entry name" value="Thioredoxin_domain"/>
</dbReference>
<dbReference type="Pfam" id="PF00578">
    <property type="entry name" value="AhpC-TSA"/>
    <property type="match status" value="1"/>
</dbReference>
<keyword evidence="1" id="KW-0472">Membrane</keyword>
<feature type="domain" description="Thioredoxin" evidence="2">
    <location>
        <begin position="198"/>
        <end position="338"/>
    </location>
</feature>
<dbReference type="PANTHER" id="PTHR42852:SF17">
    <property type="entry name" value="THIOREDOXIN-LIKE PROTEIN HI_1115"/>
    <property type="match status" value="1"/>
</dbReference>
<dbReference type="SUPFAM" id="SSF52833">
    <property type="entry name" value="Thioredoxin-like"/>
    <property type="match status" value="1"/>
</dbReference>
<gene>
    <name evidence="3" type="ORF">K7C98_35100</name>
</gene>
<evidence type="ECO:0000259" key="2">
    <source>
        <dbReference type="PROSITE" id="PS51352"/>
    </source>
</evidence>
<proteinExistence type="predicted"/>
<dbReference type="CDD" id="cd02966">
    <property type="entry name" value="TlpA_like_family"/>
    <property type="match status" value="1"/>
</dbReference>
<sequence length="341" mass="35973">MNTLLTALARWGGALVHPRATAAALAPDAGPRDGLLFLLLFAAGAHLLPLGDAAADFVAMAGLAALPTLLAGFTVLIPWLVATLGVEAILGPHRAHRAALCLLPMLLLVVLARLLAGAGHPLPVPKYSIEIAGAALAAALAIWIRPAVRLSREPAPSAPPPRRPAALVVGALVVLLPLVSAGRDAADLAEHWGTLAPVSAGEEVPEFHVNDLDGLDFTAADLRGKAHLLVFFTSWCGVCSDEMATYAAVHRELGERGFEVVGVNCDREGDQRAIAARYRDDKGLPFRVLLDHGALARAFRLSVYPHLVLVDKHGQIRWVHQGRVMDRTLRASIAAATSPDA</sequence>